<feature type="transmembrane region" description="Helical" evidence="1">
    <location>
        <begin position="563"/>
        <end position="583"/>
    </location>
</feature>
<evidence type="ECO:0000256" key="1">
    <source>
        <dbReference type="SAM" id="Phobius"/>
    </source>
</evidence>
<keyword evidence="3" id="KW-1185">Reference proteome</keyword>
<keyword evidence="1" id="KW-1133">Transmembrane helix</keyword>
<feature type="transmembrane region" description="Helical" evidence="1">
    <location>
        <begin position="1033"/>
        <end position="1057"/>
    </location>
</feature>
<dbReference type="Proteomes" id="UP000198287">
    <property type="component" value="Unassembled WGS sequence"/>
</dbReference>
<name>A0A226DPW9_FOLCA</name>
<organism evidence="2 3">
    <name type="scientific">Folsomia candida</name>
    <name type="common">Springtail</name>
    <dbReference type="NCBI Taxonomy" id="158441"/>
    <lineage>
        <taxon>Eukaryota</taxon>
        <taxon>Metazoa</taxon>
        <taxon>Ecdysozoa</taxon>
        <taxon>Arthropoda</taxon>
        <taxon>Hexapoda</taxon>
        <taxon>Collembola</taxon>
        <taxon>Entomobryomorpha</taxon>
        <taxon>Isotomoidea</taxon>
        <taxon>Isotomidae</taxon>
        <taxon>Proisotominae</taxon>
        <taxon>Folsomia</taxon>
    </lineage>
</organism>
<proteinExistence type="predicted"/>
<keyword evidence="1" id="KW-0472">Membrane</keyword>
<feature type="transmembrane region" description="Helical" evidence="1">
    <location>
        <begin position="157"/>
        <end position="177"/>
    </location>
</feature>
<feature type="transmembrane region" description="Helical" evidence="1">
    <location>
        <begin position="1157"/>
        <end position="1177"/>
    </location>
</feature>
<protein>
    <submittedName>
        <fullName evidence="2">Uncharacterized protein</fullName>
    </submittedName>
</protein>
<dbReference type="EMBL" id="LNIX01000013">
    <property type="protein sequence ID" value="OXA47555.1"/>
    <property type="molecule type" value="Genomic_DNA"/>
</dbReference>
<feature type="transmembrane region" description="Helical" evidence="1">
    <location>
        <begin position="532"/>
        <end position="551"/>
    </location>
</feature>
<feature type="transmembrane region" description="Helical" evidence="1">
    <location>
        <begin position="1132"/>
        <end position="1151"/>
    </location>
</feature>
<accession>A0A226DPW9</accession>
<feature type="transmembrane region" description="Helical" evidence="1">
    <location>
        <begin position="1063"/>
        <end position="1090"/>
    </location>
</feature>
<feature type="transmembrane region" description="Helical" evidence="1">
    <location>
        <begin position="242"/>
        <end position="262"/>
    </location>
</feature>
<sequence>MGSQISSRSTKFLVNLSSFWNYGKQRPFTSLDAIRNFAIVSEALYPQHLTWNRSLWRAEPTPNIKMIPWYSLSFILAMSASASLYVAIREILGFQQGPAISVAAGIGGLMQICINSFDVFLAVNMISTVDEYCFMLNHLCTTRRRRDDNNGYKEPKFIGAFLNCVMIPAVIASPIWASLSPILVHNVDPTYFWFRNILFFSRHLKLTIILRMALIYITVLHGCVLTIATVMMTITNQTIQHLMTAALVTLFTCFVTMGYTAVRLANSQPNDLVSILEIFSHCTLVVTFTINQTNFVPVHPLLIHVENFLSKPEHEQSNAFLFSNVSFTRRQQLKKFCWTYIFPDMGETRAYEIQTIYAKILFSDINSLGSREFYFAYQGFEANMQFYHLNVYYPRRFCTTDFPVFAKFEFVSKIYCNPKAKVECYQRIEDLADRVGNTFNRYAWVYIAVANQSKSLDDFIAYTILAESLYNLSLPMNVYEKSKYIFFRKGRTYCSTTHQIVLIGSKSYSFLSCYGIQKENSYQAFTDPFDKYIWLSVVSTVLMFTLIGNNVQITKMISSIDVSILSVAVFLEISVLSNINKIVPTLLKFVVWIWIFCAVILTSAYKTIFTTEVILPYKRTPLWTHIYDLQDQGFKFFLPVKPNVQQFYDWYAHGIPIKTFFSFEFSVYTAIAAKYEGNFPRLLGYKRFAKALLASDPASERKASTWGQNMTRIWRDFHYKWPSHAEAFLGLGRPGAHIESGLFKNGVKYLVIKKLINNGTVGDPKFNVYRSTLLEKSIPDQYHAGLPVRPTGSYGLEPALHLEASSVRACSHVYPNLSRCADKLAYLDEEEKIKNIIPFLNDNLDGIVLMEGADDDFLLTWYAFQIDPTPRRNFVLDRVKFLMVSGIYKRWEHWFRKTRPKKLFSYYANWTGPKVRALEKLDFTSKIVTTLKILGICCGFCAVLGILEISYEQVAMEGTAYPKAQTGALDPEISVYTGIVGLMQICINSFNVFQAITMISTVHDYCFILNHVYKMRGRGCDDNGYQESKLFGVILNFVLIPSVVTSPGCVSLSPILAHNVDPTMSIIFLTILHGILLINGTVINYVNIGLMFDSDLKKLRNGDRVQNFAEQLHKYRQLQIVMTIINHTVENLVAASMLTMFICFVIMGFTVVRLGNFIPMSIILMCIAFILFFSVFVDTMMPLAVGQSARSEAFVRNLEMQNQSKKEQKELKSCSILRLRVGPYTTLSKEFRTNFLSIVLYHTVNLIIML</sequence>
<feature type="transmembrane region" description="Helical" evidence="1">
    <location>
        <begin position="589"/>
        <end position="609"/>
    </location>
</feature>
<feature type="transmembrane region" description="Helical" evidence="1">
    <location>
        <begin position="108"/>
        <end position="136"/>
    </location>
</feature>
<dbReference type="AlphaFoldDB" id="A0A226DPW9"/>
<dbReference type="OrthoDB" id="8299208at2759"/>
<feature type="transmembrane region" description="Helical" evidence="1">
    <location>
        <begin position="992"/>
        <end position="1013"/>
    </location>
</feature>
<reference evidence="2 3" key="1">
    <citation type="submission" date="2015-12" db="EMBL/GenBank/DDBJ databases">
        <title>The genome of Folsomia candida.</title>
        <authorList>
            <person name="Faddeeva A."/>
            <person name="Derks M.F."/>
            <person name="Anvar Y."/>
            <person name="Smit S."/>
            <person name="Van Straalen N."/>
            <person name="Roelofs D."/>
        </authorList>
    </citation>
    <scope>NUCLEOTIDE SEQUENCE [LARGE SCALE GENOMIC DNA]</scope>
    <source>
        <strain evidence="2 3">VU population</strain>
        <tissue evidence="2">Whole body</tissue>
    </source>
</reference>
<evidence type="ECO:0000313" key="2">
    <source>
        <dbReference type="EMBL" id="OXA47555.1"/>
    </source>
</evidence>
<feature type="transmembrane region" description="Helical" evidence="1">
    <location>
        <begin position="67"/>
        <end position="88"/>
    </location>
</feature>
<feature type="transmembrane region" description="Helical" evidence="1">
    <location>
        <begin position="208"/>
        <end position="230"/>
    </location>
</feature>
<gene>
    <name evidence="2" type="ORF">Fcan01_17677</name>
</gene>
<comment type="caution">
    <text evidence="2">The sequence shown here is derived from an EMBL/GenBank/DDBJ whole genome shotgun (WGS) entry which is preliminary data.</text>
</comment>
<evidence type="ECO:0000313" key="3">
    <source>
        <dbReference type="Proteomes" id="UP000198287"/>
    </source>
</evidence>
<keyword evidence="1" id="KW-0812">Transmembrane</keyword>